<keyword evidence="2" id="KW-1185">Reference proteome</keyword>
<comment type="caution">
    <text evidence="1">The sequence shown here is derived from an EMBL/GenBank/DDBJ whole genome shotgun (WGS) entry which is preliminary data.</text>
</comment>
<evidence type="ECO:0000313" key="2">
    <source>
        <dbReference type="Proteomes" id="UP000619479"/>
    </source>
</evidence>
<name>A0A919IH51_9ACTN</name>
<accession>A0A919IH51</accession>
<gene>
    <name evidence="1" type="ORF">Acy02nite_31430</name>
</gene>
<dbReference type="EMBL" id="BOMH01000022">
    <property type="protein sequence ID" value="GID65262.1"/>
    <property type="molecule type" value="Genomic_DNA"/>
</dbReference>
<protein>
    <submittedName>
        <fullName evidence="1">Uncharacterized protein</fullName>
    </submittedName>
</protein>
<dbReference type="Proteomes" id="UP000619479">
    <property type="component" value="Unassembled WGS sequence"/>
</dbReference>
<organism evidence="1 2">
    <name type="scientific">Actinoplanes cyaneus</name>
    <dbReference type="NCBI Taxonomy" id="52696"/>
    <lineage>
        <taxon>Bacteria</taxon>
        <taxon>Bacillati</taxon>
        <taxon>Actinomycetota</taxon>
        <taxon>Actinomycetes</taxon>
        <taxon>Micromonosporales</taxon>
        <taxon>Micromonosporaceae</taxon>
        <taxon>Actinoplanes</taxon>
    </lineage>
</organism>
<dbReference type="AlphaFoldDB" id="A0A919IH51"/>
<sequence length="818" mass="88427">MKPGDGGGAGMAPFDRHSANTGQIEARAVDFERLAGKALDLRTVTDKAFQPAEADWDGMCAEELKAAPEPVRRAAQETSSALAWAAAPLRYWEGRVTAFNAAVDRISGTLDGGAKDNYGAKGVDGKPPTEQQVADARSTALADARQKWWTAYNTDIVDGAGTAAAMFRDGPTEANLKAARAAGALPATPGVFAVFPAYWHQVNMEAAGRRADELAKKFIDPYYQPTAAELEELRKLVQDYGKDKAFAYTLLTALGPKGLLELNGKLALYNLDTPGATDEHTPLFDEKGATLIRDLQLGLGIVLATATTSTGTRTGPRGEGYTPGKYELSGQWVTDLIAAGRSKIKIGSPDSPLTNVDLFGYQLLGPLLRSGGYDTPFLTRIGSDMIDFEIAQGKNSALWTTNRGDNVRLDWTQGHDKSPAGYDPMTGLMTALYFNPEATRDILTGSVLYDGTTEGGRLTRLDYLLTDREWDPKNDVPFGAEWRYEIDAHGGDYKSQGLELFGAALENATTDKDGDRAEQRRIVESIIFETNIDEDGHSKIGADIIHPEIRDSMANIVKSYIFDVNRNLSDSYSGIPDGALNVKKADLVRFLIDIGKDEGAHKTVSDAEAVFAGTEYAKALQNPEIAGDHKLEALNNISDDYGHVLGALDLGAVTADHDTSAEQDEKHNKEVEDRYAVINFVADQVVGKVTERIPVPGVGDLAGEFVSSALEDAQEKAMVDSSGRSAFEIGNKLGDSRDAVSYLMDSVYYKSGVLDLEGTGLLVDGHPKPREEWTTEDYRAWDKFKRGAGVEVASADNHAAGAYQAGLGWAEATYRHQK</sequence>
<proteinExistence type="predicted"/>
<reference evidence="1" key="1">
    <citation type="submission" date="2021-01" db="EMBL/GenBank/DDBJ databases">
        <title>Whole genome shotgun sequence of Actinoplanes cyaneus NBRC 14990.</title>
        <authorList>
            <person name="Komaki H."/>
            <person name="Tamura T."/>
        </authorList>
    </citation>
    <scope>NUCLEOTIDE SEQUENCE</scope>
    <source>
        <strain evidence="1">NBRC 14990</strain>
    </source>
</reference>
<evidence type="ECO:0000313" key="1">
    <source>
        <dbReference type="EMBL" id="GID65262.1"/>
    </source>
</evidence>